<evidence type="ECO:0000256" key="4">
    <source>
        <dbReference type="ARBA" id="ARBA00023163"/>
    </source>
</evidence>
<comment type="subcellular location">
    <subcellularLocation>
        <location evidence="1">Nucleus</location>
    </subcellularLocation>
</comment>
<dbReference type="EMBL" id="OIVN01003079">
    <property type="protein sequence ID" value="SPD08656.1"/>
    <property type="molecule type" value="Genomic_DNA"/>
</dbReference>
<evidence type="ECO:0000256" key="5">
    <source>
        <dbReference type="ARBA" id="ARBA00023242"/>
    </source>
</evidence>
<dbReference type="GO" id="GO:0005634">
    <property type="term" value="C:nucleus"/>
    <property type="evidence" value="ECO:0007669"/>
    <property type="project" value="UniProtKB-SubCell"/>
</dbReference>
<dbReference type="PANTHER" id="PTHR31541">
    <property type="entry name" value="B3 DOMAIN PLANT PROTEIN-RELATED"/>
    <property type="match status" value="1"/>
</dbReference>
<protein>
    <recommendedName>
        <fullName evidence="9">TF-B3 domain-containing protein</fullName>
    </recommendedName>
</protein>
<reference evidence="7" key="1">
    <citation type="submission" date="2018-02" db="EMBL/GenBank/DDBJ databases">
        <authorList>
            <person name="Cohen D.B."/>
            <person name="Kent A.D."/>
        </authorList>
    </citation>
    <scope>NUCLEOTIDE SEQUENCE</scope>
</reference>
<keyword evidence="5" id="KW-0539">Nucleus</keyword>
<dbReference type="EMBL" id="OIVN01002626">
    <property type="protein sequence ID" value="SPD05182.1"/>
    <property type="molecule type" value="Genomic_DNA"/>
</dbReference>
<dbReference type="Gene3D" id="2.40.330.10">
    <property type="entry name" value="DNA-binding pseudobarrel domain"/>
    <property type="match status" value="1"/>
</dbReference>
<evidence type="ECO:0000256" key="2">
    <source>
        <dbReference type="ARBA" id="ARBA00023015"/>
    </source>
</evidence>
<gene>
    <name evidence="7" type="ORF">FSB_LOCUS33064</name>
    <name evidence="8" type="ORF">FSB_LOCUS36538</name>
</gene>
<evidence type="ECO:0000313" key="8">
    <source>
        <dbReference type="EMBL" id="SPD08656.1"/>
    </source>
</evidence>
<dbReference type="InterPro" id="IPR015300">
    <property type="entry name" value="DNA-bd_pseudobarrel_sf"/>
</dbReference>
<dbReference type="AlphaFoldDB" id="A0A2N9GZL5"/>
<evidence type="ECO:0000256" key="3">
    <source>
        <dbReference type="ARBA" id="ARBA00023125"/>
    </source>
</evidence>
<evidence type="ECO:0008006" key="9">
    <source>
        <dbReference type="Google" id="ProtNLM"/>
    </source>
</evidence>
<dbReference type="GO" id="GO:0003677">
    <property type="term" value="F:DNA binding"/>
    <property type="evidence" value="ECO:0007669"/>
    <property type="project" value="UniProtKB-KW"/>
</dbReference>
<dbReference type="InterPro" id="IPR005508">
    <property type="entry name" value="At2g31720-like"/>
</dbReference>
<evidence type="ECO:0000313" key="7">
    <source>
        <dbReference type="EMBL" id="SPD05182.1"/>
    </source>
</evidence>
<proteinExistence type="predicted"/>
<dbReference type="PANTHER" id="PTHR31541:SF25">
    <property type="entry name" value="GAMMA-GLIADIN B"/>
    <property type="match status" value="1"/>
</dbReference>
<evidence type="ECO:0000256" key="1">
    <source>
        <dbReference type="ARBA" id="ARBA00004123"/>
    </source>
</evidence>
<evidence type="ECO:0000256" key="6">
    <source>
        <dbReference type="SAM" id="MobiDB-lite"/>
    </source>
</evidence>
<feature type="region of interest" description="Disordered" evidence="6">
    <location>
        <begin position="159"/>
        <end position="200"/>
    </location>
</feature>
<feature type="region of interest" description="Disordered" evidence="6">
    <location>
        <begin position="98"/>
        <end position="132"/>
    </location>
</feature>
<organism evidence="7">
    <name type="scientific">Fagus sylvatica</name>
    <name type="common">Beechnut</name>
    <dbReference type="NCBI Taxonomy" id="28930"/>
    <lineage>
        <taxon>Eukaryota</taxon>
        <taxon>Viridiplantae</taxon>
        <taxon>Streptophyta</taxon>
        <taxon>Embryophyta</taxon>
        <taxon>Tracheophyta</taxon>
        <taxon>Spermatophyta</taxon>
        <taxon>Magnoliopsida</taxon>
        <taxon>eudicotyledons</taxon>
        <taxon>Gunneridae</taxon>
        <taxon>Pentapetalae</taxon>
        <taxon>rosids</taxon>
        <taxon>fabids</taxon>
        <taxon>Fagales</taxon>
        <taxon>Fagaceae</taxon>
        <taxon>Fagus</taxon>
    </lineage>
</organism>
<dbReference type="Pfam" id="PF03754">
    <property type="entry name" value="At2g31720-like"/>
    <property type="match status" value="1"/>
</dbReference>
<accession>A0A2N9GZL5</accession>
<feature type="compositionally biased region" description="Basic residues" evidence="6">
    <location>
        <begin position="159"/>
        <end position="174"/>
    </location>
</feature>
<keyword evidence="3" id="KW-0238">DNA-binding</keyword>
<sequence>MGIPSSTITIVVGQEGEEENMLELKVPDEEFVGQNVEPNRSCHEREKSASLMEKETMEFKKERLVREKSFKKAETIPYSGLSKLESLLREKALKKPMLKSVDEKSKKKSLNTGEKLMGSSMKAARKSESSSSEVEEVFESKYRMINRFNRKRRYRRERRVFQSMKRRNRGKRNTRYVYESETESDSDEEPGLKFSNRPNREQPLDLPEIFKELIQFVEGTDTKLVMQKQLSLRDVSLNYNSAFLIPASQIEESFLMKDEEEVLNIGDLIESVLFEPIISVSHETLRKKARTCSYVLSMDWNKVVIDNQLRVGDVLQLWSFRILEKLAFLFVKLPRLEVEDDQETY</sequence>
<name>A0A2N9GZL5_FAGSY</name>
<keyword evidence="4" id="KW-0804">Transcription</keyword>
<dbReference type="SUPFAM" id="SSF101936">
    <property type="entry name" value="DNA-binding pseudobarrel domain"/>
    <property type="match status" value="1"/>
</dbReference>
<feature type="compositionally biased region" description="Acidic residues" evidence="6">
    <location>
        <begin position="180"/>
        <end position="189"/>
    </location>
</feature>
<keyword evidence="2" id="KW-0805">Transcription regulation</keyword>